<dbReference type="AlphaFoldDB" id="A0A840LF62"/>
<evidence type="ECO:0008006" key="12">
    <source>
        <dbReference type="Google" id="ProtNLM"/>
    </source>
</evidence>
<gene>
    <name evidence="10" type="ORF">HNP55_003830</name>
</gene>
<evidence type="ECO:0000256" key="5">
    <source>
        <dbReference type="ARBA" id="ARBA00023136"/>
    </source>
</evidence>
<keyword evidence="6" id="KW-0998">Cell outer membrane</keyword>
<dbReference type="Proteomes" id="UP000562027">
    <property type="component" value="Unassembled WGS sequence"/>
</dbReference>
<evidence type="ECO:0000256" key="1">
    <source>
        <dbReference type="ARBA" id="ARBA00004571"/>
    </source>
</evidence>
<keyword evidence="5" id="KW-0472">Membrane</keyword>
<dbReference type="InterPro" id="IPR057556">
    <property type="entry name" value="TPR_Slam"/>
</dbReference>
<evidence type="ECO:0000313" key="11">
    <source>
        <dbReference type="Proteomes" id="UP000562027"/>
    </source>
</evidence>
<evidence type="ECO:0000256" key="6">
    <source>
        <dbReference type="ARBA" id="ARBA00023237"/>
    </source>
</evidence>
<sequence>MLVSLAVSAARADRDDTRFLREQTQRATEQKAQAQEPPLPQAGTLQYQGQVYQVPDRLDSLEAAIYIAINSSQWGQLPSFMARYRLLPGHRPALAAMAQGLLARYQGDYPLALRAMQQASEQEPQDARIRLELARLWFENHQDRQATEGFAQVLEAGLPAQVQTLVQQYRQALDGRAQWQGSAALGLGHNDNINQGNGQTTCLQYLADYCVFDRQMPAALGSGLLSYELALQRRVNLGANHNLLIRPMSYGQYYPRNNPADSASIRDYSNHLAQLQLGYQYLDIRNSVSLAPYVEHYYRNRHSDYLAQGLQLEWRHGLNRQWQLGSNLDAKRYNYSAKGPGSGADYRQYQWGLFASYSPNNSTSLYGGLDLTRKRHAVAQASSKDWALRGGVYHDFAGNAGIFVNATAIYRHSRNDGFDGFLGARRHDQQQVYLLNMGAIGWSFAGLTPELRLRHSVNRSNLNWAFGYRQTELSQIWRRSF</sequence>
<accession>A0A840LF62</accession>
<evidence type="ECO:0000259" key="9">
    <source>
        <dbReference type="Pfam" id="PF24575"/>
    </source>
</evidence>
<evidence type="ECO:0000256" key="2">
    <source>
        <dbReference type="ARBA" id="ARBA00022452"/>
    </source>
</evidence>
<dbReference type="InterPro" id="IPR011990">
    <property type="entry name" value="TPR-like_helical_dom_sf"/>
</dbReference>
<evidence type="ECO:0000256" key="7">
    <source>
        <dbReference type="ARBA" id="ARBA00023609"/>
    </source>
</evidence>
<evidence type="ECO:0000259" key="8">
    <source>
        <dbReference type="Pfam" id="PF04575"/>
    </source>
</evidence>
<evidence type="ECO:0000256" key="3">
    <source>
        <dbReference type="ARBA" id="ARBA00022692"/>
    </source>
</evidence>
<protein>
    <recommendedName>
        <fullName evidence="12">Tetratricopeptide repeat protein</fullName>
    </recommendedName>
</protein>
<dbReference type="Gene3D" id="1.25.40.10">
    <property type="entry name" value="Tetratricopeptide repeat domain"/>
    <property type="match status" value="1"/>
</dbReference>
<feature type="domain" description="Surface lipoprotein assembly modifier C-terminal" evidence="8">
    <location>
        <begin position="179"/>
        <end position="464"/>
    </location>
</feature>
<dbReference type="Pfam" id="PF04575">
    <property type="entry name" value="SlipAM"/>
    <property type="match status" value="1"/>
</dbReference>
<dbReference type="GO" id="GO:0009279">
    <property type="term" value="C:cell outer membrane"/>
    <property type="evidence" value="ECO:0007669"/>
    <property type="project" value="UniProtKB-SubCell"/>
</dbReference>
<keyword evidence="3" id="KW-0812">Transmembrane</keyword>
<evidence type="ECO:0000256" key="4">
    <source>
        <dbReference type="ARBA" id="ARBA00022729"/>
    </source>
</evidence>
<dbReference type="Pfam" id="PF24575">
    <property type="entry name" value="TPR_Slam"/>
    <property type="match status" value="1"/>
</dbReference>
<keyword evidence="4" id="KW-0732">Signal</keyword>
<dbReference type="RefSeq" id="WP_184303052.1">
    <property type="nucleotide sequence ID" value="NZ_JACHLP010000008.1"/>
</dbReference>
<dbReference type="EMBL" id="JACHLP010000008">
    <property type="protein sequence ID" value="MBB4845283.1"/>
    <property type="molecule type" value="Genomic_DNA"/>
</dbReference>
<dbReference type="SUPFAM" id="SSF48452">
    <property type="entry name" value="TPR-like"/>
    <property type="match status" value="1"/>
</dbReference>
<dbReference type="InterPro" id="IPR007655">
    <property type="entry name" value="Slam_C"/>
</dbReference>
<reference evidence="10 11" key="1">
    <citation type="submission" date="2020-08" db="EMBL/GenBank/DDBJ databases">
        <title>Functional genomics of gut bacteria from endangered species of beetles.</title>
        <authorList>
            <person name="Carlos-Shanley C."/>
        </authorList>
    </citation>
    <scope>NUCLEOTIDE SEQUENCE [LARGE SCALE GENOMIC DNA]</scope>
    <source>
        <strain evidence="10 11">S00239</strain>
    </source>
</reference>
<evidence type="ECO:0000313" key="10">
    <source>
        <dbReference type="EMBL" id="MBB4845283.1"/>
    </source>
</evidence>
<name>A0A840LF62_9BURK</name>
<comment type="subcellular location">
    <subcellularLocation>
        <location evidence="1">Cell outer membrane</location>
        <topology evidence="1">Multi-pass membrane protein</topology>
    </subcellularLocation>
</comment>
<feature type="domain" description="Surface lipoprotein assembly modifier N-terminal TPR repeats region" evidence="9">
    <location>
        <begin position="58"/>
        <end position="149"/>
    </location>
</feature>
<organism evidence="10 11">
    <name type="scientific">Roseateles oligotrophus</name>
    <dbReference type="NCBI Taxonomy" id="1769250"/>
    <lineage>
        <taxon>Bacteria</taxon>
        <taxon>Pseudomonadati</taxon>
        <taxon>Pseudomonadota</taxon>
        <taxon>Betaproteobacteria</taxon>
        <taxon>Burkholderiales</taxon>
        <taxon>Sphaerotilaceae</taxon>
        <taxon>Roseateles</taxon>
    </lineage>
</organism>
<keyword evidence="11" id="KW-1185">Reference proteome</keyword>
<proteinExistence type="inferred from homology"/>
<keyword evidence="2" id="KW-1134">Transmembrane beta strand</keyword>
<comment type="similarity">
    <text evidence="7">Belongs to the Slam family.</text>
</comment>
<comment type="caution">
    <text evidence="10">The sequence shown here is derived from an EMBL/GenBank/DDBJ whole genome shotgun (WGS) entry which is preliminary data.</text>
</comment>